<dbReference type="Pfam" id="PF00046">
    <property type="entry name" value="Homeodomain"/>
    <property type="match status" value="1"/>
</dbReference>
<feature type="compositionally biased region" description="Basic and acidic residues" evidence="8">
    <location>
        <begin position="405"/>
        <end position="414"/>
    </location>
</feature>
<feature type="compositionally biased region" description="Low complexity" evidence="8">
    <location>
        <begin position="370"/>
        <end position="388"/>
    </location>
</feature>
<evidence type="ECO:0000256" key="8">
    <source>
        <dbReference type="SAM" id="MobiDB-lite"/>
    </source>
</evidence>
<dbReference type="InterPro" id="IPR017970">
    <property type="entry name" value="Homeobox_CS"/>
</dbReference>
<dbReference type="GO" id="GO:0005634">
    <property type="term" value="C:nucleus"/>
    <property type="evidence" value="ECO:0007669"/>
    <property type="project" value="UniProtKB-SubCell"/>
</dbReference>
<dbReference type="PANTHER" id="PTHR24327:SF81">
    <property type="entry name" value="HOMEOTIC PROTEIN DISTAL-LESS-RELATED"/>
    <property type="match status" value="1"/>
</dbReference>
<evidence type="ECO:0000313" key="11">
    <source>
        <dbReference type="Proteomes" id="UP000092444"/>
    </source>
</evidence>
<dbReference type="VEuPathDB" id="VectorBase:GMOY004390"/>
<dbReference type="SMART" id="SM00389">
    <property type="entry name" value="HOX"/>
    <property type="match status" value="1"/>
</dbReference>
<dbReference type="GO" id="GO:0000981">
    <property type="term" value="F:DNA-binding transcription factor activity, RNA polymerase II-specific"/>
    <property type="evidence" value="ECO:0007669"/>
    <property type="project" value="InterPro"/>
</dbReference>
<dbReference type="SUPFAM" id="SSF46689">
    <property type="entry name" value="Homeodomain-like"/>
    <property type="match status" value="1"/>
</dbReference>
<comment type="subcellular location">
    <subcellularLocation>
        <location evidence="1 6 7">Nucleus</location>
    </subcellularLocation>
</comment>
<dbReference type="PhylomeDB" id="A0A1B0FKQ2"/>
<evidence type="ECO:0000256" key="1">
    <source>
        <dbReference type="ARBA" id="ARBA00004123"/>
    </source>
</evidence>
<dbReference type="EnsemblMetazoa" id="GMOY004390-RA">
    <property type="protein sequence ID" value="GMOY004390-PA"/>
    <property type="gene ID" value="GMOY004390"/>
</dbReference>
<evidence type="ECO:0000259" key="9">
    <source>
        <dbReference type="PROSITE" id="PS50071"/>
    </source>
</evidence>
<feature type="compositionally biased region" description="Gly residues" evidence="8">
    <location>
        <begin position="22"/>
        <end position="34"/>
    </location>
</feature>
<evidence type="ECO:0000256" key="5">
    <source>
        <dbReference type="ARBA" id="ARBA00023242"/>
    </source>
</evidence>
<keyword evidence="3 6" id="KW-0238">DNA-binding</keyword>
<dbReference type="CDD" id="cd00086">
    <property type="entry name" value="homeodomain"/>
    <property type="match status" value="1"/>
</dbReference>
<keyword evidence="4 6" id="KW-0371">Homeobox</keyword>
<dbReference type="Proteomes" id="UP000092444">
    <property type="component" value="Unassembled WGS sequence"/>
</dbReference>
<evidence type="ECO:0000256" key="6">
    <source>
        <dbReference type="PROSITE-ProRule" id="PRU00108"/>
    </source>
</evidence>
<dbReference type="PROSITE" id="PS50071">
    <property type="entry name" value="HOMEOBOX_2"/>
    <property type="match status" value="1"/>
</dbReference>
<dbReference type="InterPro" id="IPR020479">
    <property type="entry name" value="HD_metazoa"/>
</dbReference>
<feature type="compositionally biased region" description="Polar residues" evidence="8">
    <location>
        <begin position="343"/>
        <end position="352"/>
    </location>
</feature>
<evidence type="ECO:0000256" key="2">
    <source>
        <dbReference type="ARBA" id="ARBA00022473"/>
    </source>
</evidence>
<feature type="DNA-binding region" description="Homeobox" evidence="6">
    <location>
        <begin position="262"/>
        <end position="321"/>
    </location>
</feature>
<sequence length="492" mass="53938">MDAPDAPHTPKFMDGGSTTTSGAGGGGGGGGGGGVAGNLPGKSAFVELQQHAAAGRLLVVAVTFLLDNQAVNIENFSKMQMQRTDISSIRGKNLLIITTLQYDLLKKRFEGRIRDSFVETIYEIDMREDGIDPVSDEDASSVATLQLLVITLSALTVPWLRLYCFTFNIWHRVLTFAYLYLCYGGIRGGYQHFAPQGGQDSGFPSPRSALGYPFPPMHQNTYSGYHLGSYAPPCTSPPKDDFSISDKCEDSGLRVNGKGKKMRKPRTIYSSLQLQQLNRRFQRTQYLALPERAELAASLGLTQTQVKIWFQNRRSKYKKMMKAAQGPGQGSGMPLGSAGPNPGQHSPNQNMHSGGNNGGGSNSGSPSHYLPPGHSPTPSSTPVSELSPEFPPTGLSPPTQAPWDQKPHWIDHKPPQMTPQPPHPVTHPQTHHHNPPPQMGGYVPQYWYQPETNPSLLTYSHCNYEIVERTVQLEGHHIPERQCKTLYLKLSA</sequence>
<evidence type="ECO:0000256" key="4">
    <source>
        <dbReference type="ARBA" id="ARBA00023155"/>
    </source>
</evidence>
<dbReference type="InterPro" id="IPR000047">
    <property type="entry name" value="HTH_motif"/>
</dbReference>
<dbReference type="AlphaFoldDB" id="A0A1B0FKQ2"/>
<dbReference type="PROSITE" id="PS00027">
    <property type="entry name" value="HOMEOBOX_1"/>
    <property type="match status" value="1"/>
</dbReference>
<evidence type="ECO:0000313" key="10">
    <source>
        <dbReference type="EnsemblMetazoa" id="GMOY004390-PA"/>
    </source>
</evidence>
<proteinExistence type="predicted"/>
<dbReference type="GO" id="GO:0048513">
    <property type="term" value="P:animal organ development"/>
    <property type="evidence" value="ECO:0007669"/>
    <property type="project" value="UniProtKB-ARBA"/>
</dbReference>
<dbReference type="InterPro" id="IPR050460">
    <property type="entry name" value="Distal-less_Homeobox_TF"/>
</dbReference>
<keyword evidence="5 6" id="KW-0539">Nucleus</keyword>
<accession>A0A1B0FKQ2</accession>
<dbReference type="EMBL" id="CCAG010022550">
    <property type="status" value="NOT_ANNOTATED_CDS"/>
    <property type="molecule type" value="Genomic_DNA"/>
</dbReference>
<reference evidence="10" key="1">
    <citation type="submission" date="2020-05" db="UniProtKB">
        <authorList>
            <consortium name="EnsemblMetazoa"/>
        </authorList>
    </citation>
    <scope>IDENTIFICATION</scope>
    <source>
        <strain evidence="10">Yale</strain>
    </source>
</reference>
<evidence type="ECO:0000256" key="3">
    <source>
        <dbReference type="ARBA" id="ARBA00023125"/>
    </source>
</evidence>
<feature type="compositionally biased region" description="Pro residues" evidence="8">
    <location>
        <begin position="416"/>
        <end position="425"/>
    </location>
</feature>
<dbReference type="EMBL" id="CCAG010022551">
    <property type="status" value="NOT_ANNOTATED_CDS"/>
    <property type="molecule type" value="Genomic_DNA"/>
</dbReference>
<dbReference type="InterPro" id="IPR009057">
    <property type="entry name" value="Homeodomain-like_sf"/>
</dbReference>
<name>A0A1B0FKQ2_GLOMM</name>
<dbReference type="GO" id="GO:0000978">
    <property type="term" value="F:RNA polymerase II cis-regulatory region sequence-specific DNA binding"/>
    <property type="evidence" value="ECO:0007669"/>
    <property type="project" value="TreeGrafter"/>
</dbReference>
<dbReference type="Gene3D" id="1.10.10.60">
    <property type="entry name" value="Homeodomain-like"/>
    <property type="match status" value="1"/>
</dbReference>
<organism evidence="10 11">
    <name type="scientific">Glossina morsitans morsitans</name>
    <name type="common">Savannah tsetse fly</name>
    <dbReference type="NCBI Taxonomy" id="37546"/>
    <lineage>
        <taxon>Eukaryota</taxon>
        <taxon>Metazoa</taxon>
        <taxon>Ecdysozoa</taxon>
        <taxon>Arthropoda</taxon>
        <taxon>Hexapoda</taxon>
        <taxon>Insecta</taxon>
        <taxon>Pterygota</taxon>
        <taxon>Neoptera</taxon>
        <taxon>Endopterygota</taxon>
        <taxon>Diptera</taxon>
        <taxon>Brachycera</taxon>
        <taxon>Muscomorpha</taxon>
        <taxon>Hippoboscoidea</taxon>
        <taxon>Glossinidae</taxon>
        <taxon>Glossina</taxon>
    </lineage>
</organism>
<evidence type="ECO:0000256" key="7">
    <source>
        <dbReference type="RuleBase" id="RU000682"/>
    </source>
</evidence>
<dbReference type="InterPro" id="IPR001356">
    <property type="entry name" value="HD"/>
</dbReference>
<keyword evidence="2" id="KW-0217">Developmental protein</keyword>
<dbReference type="PANTHER" id="PTHR24327">
    <property type="entry name" value="HOMEOBOX PROTEIN"/>
    <property type="match status" value="1"/>
</dbReference>
<feature type="region of interest" description="Disordered" evidence="8">
    <location>
        <begin position="319"/>
        <end position="435"/>
    </location>
</feature>
<protein>
    <recommendedName>
        <fullName evidence="9">Homeobox domain-containing protein</fullName>
    </recommendedName>
</protein>
<dbReference type="STRING" id="37546.A0A1B0FKQ2"/>
<feature type="domain" description="Homeobox" evidence="9">
    <location>
        <begin position="260"/>
        <end position="320"/>
    </location>
</feature>
<dbReference type="FunFam" id="1.10.10.60:FF:000233">
    <property type="entry name" value="Distal-less, isoform C"/>
    <property type="match status" value="1"/>
</dbReference>
<dbReference type="PRINTS" id="PR00024">
    <property type="entry name" value="HOMEOBOX"/>
</dbReference>
<dbReference type="PRINTS" id="PR00031">
    <property type="entry name" value="HTHREPRESSR"/>
</dbReference>
<keyword evidence="11" id="KW-1185">Reference proteome</keyword>
<feature type="region of interest" description="Disordered" evidence="8">
    <location>
        <begin position="1"/>
        <end position="34"/>
    </location>
</feature>